<feature type="compositionally biased region" description="Polar residues" evidence="1">
    <location>
        <begin position="70"/>
        <end position="88"/>
    </location>
</feature>
<protein>
    <recommendedName>
        <fullName evidence="5">Lipoprotein</fullName>
    </recommendedName>
</protein>
<dbReference type="PROSITE" id="PS51257">
    <property type="entry name" value="PROKAR_LIPOPROTEIN"/>
    <property type="match status" value="1"/>
</dbReference>
<sequence length="103" mass="10429">MKLTTLLCAARAALIVPVFAALGGCMTSTPIWDAHFGEAERAATQAQIIDPQAAEHTASPDGIDGKSAASAMTQYDKSFSQPATNTNPFVIGVSSGSSGGSGQ</sequence>
<evidence type="ECO:0000313" key="3">
    <source>
        <dbReference type="EMBL" id="SIO68169.1"/>
    </source>
</evidence>
<dbReference type="AlphaFoldDB" id="A0A1N6LH65"/>
<evidence type="ECO:0000256" key="1">
    <source>
        <dbReference type="SAM" id="MobiDB-lite"/>
    </source>
</evidence>
<dbReference type="Proteomes" id="UP000185151">
    <property type="component" value="Unassembled WGS sequence"/>
</dbReference>
<proteinExistence type="predicted"/>
<gene>
    <name evidence="3" type="ORF">SAMN05444165_7333</name>
</gene>
<accession>A0A1N6LH65</accession>
<organism evidence="3 4">
    <name type="scientific">Paraburkholderia phenazinium</name>
    <dbReference type="NCBI Taxonomy" id="60549"/>
    <lineage>
        <taxon>Bacteria</taxon>
        <taxon>Pseudomonadati</taxon>
        <taxon>Pseudomonadota</taxon>
        <taxon>Betaproteobacteria</taxon>
        <taxon>Burkholderiales</taxon>
        <taxon>Burkholderiaceae</taxon>
        <taxon>Paraburkholderia</taxon>
    </lineage>
</organism>
<keyword evidence="2" id="KW-0732">Signal</keyword>
<feature type="signal peptide" evidence="2">
    <location>
        <begin position="1"/>
        <end position="20"/>
    </location>
</feature>
<feature type="region of interest" description="Disordered" evidence="1">
    <location>
        <begin position="53"/>
        <end position="103"/>
    </location>
</feature>
<dbReference type="OrthoDB" id="8537668at2"/>
<dbReference type="EMBL" id="FSRU01000003">
    <property type="protein sequence ID" value="SIO68169.1"/>
    <property type="molecule type" value="Genomic_DNA"/>
</dbReference>
<name>A0A1N6LH65_9BURK</name>
<reference evidence="3 4" key="1">
    <citation type="submission" date="2016-11" db="EMBL/GenBank/DDBJ databases">
        <authorList>
            <person name="Jaros S."/>
            <person name="Januszkiewicz K."/>
            <person name="Wedrychowicz H."/>
        </authorList>
    </citation>
    <scope>NUCLEOTIDE SEQUENCE [LARGE SCALE GENOMIC DNA]</scope>
    <source>
        <strain evidence="3 4">GAS95</strain>
    </source>
</reference>
<evidence type="ECO:0008006" key="5">
    <source>
        <dbReference type="Google" id="ProtNLM"/>
    </source>
</evidence>
<dbReference type="RefSeq" id="WP_074302268.1">
    <property type="nucleotide sequence ID" value="NZ_FSRU01000003.1"/>
</dbReference>
<keyword evidence="4" id="KW-1185">Reference proteome</keyword>
<evidence type="ECO:0000313" key="4">
    <source>
        <dbReference type="Proteomes" id="UP000185151"/>
    </source>
</evidence>
<evidence type="ECO:0000256" key="2">
    <source>
        <dbReference type="SAM" id="SignalP"/>
    </source>
</evidence>
<feature type="chain" id="PRO_5012094043" description="Lipoprotein" evidence="2">
    <location>
        <begin position="21"/>
        <end position="103"/>
    </location>
</feature>